<proteinExistence type="predicted"/>
<dbReference type="Proteomes" id="UP000509443">
    <property type="component" value="Chromosome"/>
</dbReference>
<dbReference type="PANTHER" id="PTHR12126">
    <property type="entry name" value="NADH-UBIQUINONE OXIDOREDUCTASE 39 KDA SUBUNIT-RELATED"/>
    <property type="match status" value="1"/>
</dbReference>
<sequence>MKLDRALYQHPKLITVFGGSGFVGRHIVETLTKRGYRVRIAVRCPQKAYYMLQIGEVGQTQMLKTNIKHRASVARALYGADGAVFLPGSLAQANQSNFQSTQIDGVQNVSELTADAGVPLIYMSTLVANKNASFLYARVKFMSEQIVQNTHPQAIIMRPSIIFGAEDCFFNTLANLACFLPIFPLFGSGQSKLQPVYVGDIAEFAVRALEGQVISGKCYDLGGPQIITFKNALEKVLKIIQRKKIILSMPLSIGLLFGGFLGNVGKLPFLPTLVTTNQIHFLQVDNIVSQEAIENKRTLEGAGIIPRAMAAFLPSYLWRFRPQGQFSTNLLT</sequence>
<dbReference type="EMBL" id="CP058235">
    <property type="protein sequence ID" value="QLC52077.1"/>
    <property type="molecule type" value="Genomic_DNA"/>
</dbReference>
<keyword evidence="1" id="KW-1133">Transmembrane helix</keyword>
<accession>A0ABX6QFZ5</accession>
<keyword evidence="4" id="KW-1185">Reference proteome</keyword>
<keyword evidence="1" id="KW-0812">Transmembrane</keyword>
<dbReference type="InterPro" id="IPR001509">
    <property type="entry name" value="Epimerase_deHydtase"/>
</dbReference>
<dbReference type="RefSeq" id="WP_005866474.1">
    <property type="nucleotide sequence ID" value="NZ_CACVBB010000001.1"/>
</dbReference>
<dbReference type="PANTHER" id="PTHR12126:SF11">
    <property type="entry name" value="NADH DEHYDROGENASE [UBIQUINONE] 1 ALPHA SUBCOMPLEX SUBUNIT 9, MITOCHONDRIAL"/>
    <property type="match status" value="1"/>
</dbReference>
<name>A0ABX6QFZ5_9HYPH</name>
<dbReference type="CDD" id="cd05271">
    <property type="entry name" value="NDUFA9_like_SDR_a"/>
    <property type="match status" value="1"/>
</dbReference>
<dbReference type="Gene3D" id="3.40.50.720">
    <property type="entry name" value="NAD(P)-binding Rossmann-like Domain"/>
    <property type="match status" value="1"/>
</dbReference>
<dbReference type="Pfam" id="PF01370">
    <property type="entry name" value="Epimerase"/>
    <property type="match status" value="1"/>
</dbReference>
<reference evidence="3 4" key="1">
    <citation type="submission" date="2020-06" db="EMBL/GenBank/DDBJ databases">
        <title>Complete closed genome sequence of Bartonella alsatica CIP 105477.</title>
        <authorList>
            <person name="Thibau A."/>
            <person name="Schultze T.G."/>
            <person name="Kempf V.A.J."/>
        </authorList>
    </citation>
    <scope>NUCLEOTIDE SEQUENCE [LARGE SCALE GENOMIC DNA]</scope>
    <source>
        <strain evidence="3 4">CIP 105477</strain>
    </source>
</reference>
<feature type="domain" description="NAD-dependent epimerase/dehydratase" evidence="2">
    <location>
        <begin position="14"/>
        <end position="211"/>
    </location>
</feature>
<keyword evidence="1" id="KW-0472">Membrane</keyword>
<dbReference type="InterPro" id="IPR036291">
    <property type="entry name" value="NAD(P)-bd_dom_sf"/>
</dbReference>
<organism evidence="3 4">
    <name type="scientific">Bartonella alsatica</name>
    <dbReference type="NCBI Taxonomy" id="52764"/>
    <lineage>
        <taxon>Bacteria</taxon>
        <taxon>Pseudomonadati</taxon>
        <taxon>Pseudomonadota</taxon>
        <taxon>Alphaproteobacteria</taxon>
        <taxon>Hyphomicrobiales</taxon>
        <taxon>Bartonellaceae</taxon>
        <taxon>Bartonella</taxon>
    </lineage>
</organism>
<evidence type="ECO:0000259" key="2">
    <source>
        <dbReference type="Pfam" id="PF01370"/>
    </source>
</evidence>
<gene>
    <name evidence="3" type="ORF">HWV54_04105</name>
</gene>
<feature type="transmembrane region" description="Helical" evidence="1">
    <location>
        <begin position="245"/>
        <end position="264"/>
    </location>
</feature>
<dbReference type="SUPFAM" id="SSF51735">
    <property type="entry name" value="NAD(P)-binding Rossmann-fold domains"/>
    <property type="match status" value="1"/>
</dbReference>
<dbReference type="InterPro" id="IPR051207">
    <property type="entry name" value="ComplexI_NDUFA9_subunit"/>
</dbReference>
<evidence type="ECO:0000256" key="1">
    <source>
        <dbReference type="SAM" id="Phobius"/>
    </source>
</evidence>
<evidence type="ECO:0000313" key="3">
    <source>
        <dbReference type="EMBL" id="QLC52077.1"/>
    </source>
</evidence>
<protein>
    <submittedName>
        <fullName evidence="3">Complex I NDUFA9 subunit family protein</fullName>
    </submittedName>
</protein>
<evidence type="ECO:0000313" key="4">
    <source>
        <dbReference type="Proteomes" id="UP000509443"/>
    </source>
</evidence>